<feature type="chain" id="PRO_5016692230" evidence="1">
    <location>
        <begin position="24"/>
        <end position="97"/>
    </location>
</feature>
<dbReference type="KEGG" id="salm:D0Y50_16030"/>
<dbReference type="OrthoDB" id="6387924at2"/>
<name>A0A346NQC6_9ALTE</name>
<dbReference type="Proteomes" id="UP000262073">
    <property type="component" value="Chromosome"/>
</dbReference>
<dbReference type="RefSeq" id="WP_108568438.1">
    <property type="nucleotide sequence ID" value="NZ_CP031769.1"/>
</dbReference>
<accession>A0A346NQC6</accession>
<feature type="signal peptide" evidence="1">
    <location>
        <begin position="1"/>
        <end position="23"/>
    </location>
</feature>
<reference evidence="2 3" key="1">
    <citation type="submission" date="2018-08" db="EMBL/GenBank/DDBJ databases">
        <title>Salinimonas sediminis sp. nov., a piezophilic bacterium isolated from a deep-sea sediment sample from the New Britain Trench.</title>
        <authorList>
            <person name="Cao J."/>
        </authorList>
    </citation>
    <scope>NUCLEOTIDE SEQUENCE [LARGE SCALE GENOMIC DNA]</scope>
    <source>
        <strain evidence="2 3">N102</strain>
    </source>
</reference>
<protein>
    <submittedName>
        <fullName evidence="2">Uncharacterized protein</fullName>
    </submittedName>
</protein>
<evidence type="ECO:0000313" key="2">
    <source>
        <dbReference type="EMBL" id="AXR07733.1"/>
    </source>
</evidence>
<organism evidence="2 3">
    <name type="scientific">Salinimonas sediminis</name>
    <dbReference type="NCBI Taxonomy" id="2303538"/>
    <lineage>
        <taxon>Bacteria</taxon>
        <taxon>Pseudomonadati</taxon>
        <taxon>Pseudomonadota</taxon>
        <taxon>Gammaproteobacteria</taxon>
        <taxon>Alteromonadales</taxon>
        <taxon>Alteromonadaceae</taxon>
        <taxon>Alteromonas/Salinimonas group</taxon>
        <taxon>Salinimonas</taxon>
    </lineage>
</organism>
<keyword evidence="1" id="KW-0732">Signal</keyword>
<dbReference type="EMBL" id="CP031769">
    <property type="protein sequence ID" value="AXR07733.1"/>
    <property type="molecule type" value="Genomic_DNA"/>
</dbReference>
<keyword evidence="3" id="KW-1185">Reference proteome</keyword>
<gene>
    <name evidence="2" type="ORF">D0Y50_16030</name>
</gene>
<dbReference type="AlphaFoldDB" id="A0A346NQC6"/>
<proteinExistence type="predicted"/>
<sequence>MNATHLLSTVFIASSLIGAPAFAKQASVEEVVGDMLSDLMAHTAHEIQLDVQQAVANTVYFFEPDATHNQRGTVNIKDLSAAADKPAKQEESQEAQM</sequence>
<evidence type="ECO:0000313" key="3">
    <source>
        <dbReference type="Proteomes" id="UP000262073"/>
    </source>
</evidence>
<evidence type="ECO:0000256" key="1">
    <source>
        <dbReference type="SAM" id="SignalP"/>
    </source>
</evidence>